<dbReference type="Proteomes" id="UP000619244">
    <property type="component" value="Unassembled WGS sequence"/>
</dbReference>
<evidence type="ECO:0000313" key="6">
    <source>
        <dbReference type="EMBL" id="GGX58916.1"/>
    </source>
</evidence>
<evidence type="ECO:0000259" key="4">
    <source>
        <dbReference type="Pfam" id="PF06722"/>
    </source>
</evidence>
<name>A0A918KCJ4_9ACTN</name>
<evidence type="ECO:0000256" key="3">
    <source>
        <dbReference type="ARBA" id="ARBA00022679"/>
    </source>
</evidence>
<dbReference type="GO" id="GO:0017000">
    <property type="term" value="P:antibiotic biosynthetic process"/>
    <property type="evidence" value="ECO:0007669"/>
    <property type="project" value="UniProtKB-ARBA"/>
</dbReference>
<comment type="similarity">
    <text evidence="1">Belongs to the glycosyltransferase 28 family.</text>
</comment>
<keyword evidence="2" id="KW-0328">Glycosyltransferase</keyword>
<comment type="caution">
    <text evidence="6">The sequence shown here is derived from an EMBL/GenBank/DDBJ whole genome shotgun (WGS) entry which is preliminary data.</text>
</comment>
<dbReference type="InterPro" id="IPR050426">
    <property type="entry name" value="Glycosyltransferase_28"/>
</dbReference>
<feature type="domain" description="Erythromycin biosynthesis protein CIII-like C-terminal" evidence="4">
    <location>
        <begin position="264"/>
        <end position="402"/>
    </location>
</feature>
<evidence type="ECO:0000256" key="1">
    <source>
        <dbReference type="ARBA" id="ARBA00006962"/>
    </source>
</evidence>
<organism evidence="6 7">
    <name type="scientific">Streptomyces minutiscleroticus</name>
    <dbReference type="NCBI Taxonomy" id="68238"/>
    <lineage>
        <taxon>Bacteria</taxon>
        <taxon>Bacillati</taxon>
        <taxon>Actinomycetota</taxon>
        <taxon>Actinomycetes</taxon>
        <taxon>Kitasatosporales</taxon>
        <taxon>Streptomycetaceae</taxon>
        <taxon>Streptomyces</taxon>
    </lineage>
</organism>
<dbReference type="Pfam" id="PF21036">
    <property type="entry name" value="EryCIII-like_N"/>
    <property type="match status" value="1"/>
</dbReference>
<keyword evidence="7" id="KW-1185">Reference proteome</keyword>
<protein>
    <submittedName>
        <fullName evidence="6">Oleandomycin glycosyltransferase</fullName>
    </submittedName>
</protein>
<dbReference type="CDD" id="cd03784">
    <property type="entry name" value="GT1_Gtf-like"/>
    <property type="match status" value="1"/>
</dbReference>
<dbReference type="InterPro" id="IPR002213">
    <property type="entry name" value="UDP_glucos_trans"/>
</dbReference>
<gene>
    <name evidence="6" type="ORF">GCM10010358_11350</name>
</gene>
<dbReference type="RefSeq" id="WP_190189056.1">
    <property type="nucleotide sequence ID" value="NZ_BMVU01000003.1"/>
</dbReference>
<dbReference type="SUPFAM" id="SSF53756">
    <property type="entry name" value="UDP-Glycosyltransferase/glycogen phosphorylase"/>
    <property type="match status" value="1"/>
</dbReference>
<dbReference type="AlphaFoldDB" id="A0A918KCJ4"/>
<sequence length="409" mass="43600">MRVLCTTFGSPSHGRAQLPLLRALVAAGHRVRVVTTSALTPLFEREELPVLTRLPDLPDSSMASAIGDALPEDPARLAPEEQQRLLLDTLSRAMSGPMARALREAVLPVARDFRPHLVLRDGMDLGVCLAAEELGVPHLPTPSGAANTVDPRALLPGLTALRAEFGLPTPDDPMSVVPHGRVDYVPPSFSFARHLPPSWSYRQTVDVDRGAVLPDWVTGLPTDRPLVWAALGTALPMLHERQEGGRGPALPFAFPDPVETLRTIVAAAAELSECTVVVATAGLPVDRADLPPHVHLTERLPQPLLLECADLFLTHGGFNSMREAMRTGTPLAVLPQFGDQHSNAARVEELGLGRHITDRTPSGVAAACRAVLADPGAAATARRARLEMLALPEVSAAVTDLEKIAGETA</sequence>
<dbReference type="GO" id="GO:0016758">
    <property type="term" value="F:hexosyltransferase activity"/>
    <property type="evidence" value="ECO:0007669"/>
    <property type="project" value="UniProtKB-ARBA"/>
</dbReference>
<dbReference type="Gene3D" id="3.40.50.2000">
    <property type="entry name" value="Glycogen Phosphorylase B"/>
    <property type="match status" value="2"/>
</dbReference>
<reference evidence="6" key="2">
    <citation type="submission" date="2020-09" db="EMBL/GenBank/DDBJ databases">
        <authorList>
            <person name="Sun Q."/>
            <person name="Ohkuma M."/>
        </authorList>
    </citation>
    <scope>NUCLEOTIDE SEQUENCE</scope>
    <source>
        <strain evidence="6">JCM 4790</strain>
    </source>
</reference>
<evidence type="ECO:0000259" key="5">
    <source>
        <dbReference type="Pfam" id="PF21036"/>
    </source>
</evidence>
<dbReference type="EMBL" id="BMVU01000003">
    <property type="protein sequence ID" value="GGX58916.1"/>
    <property type="molecule type" value="Genomic_DNA"/>
</dbReference>
<dbReference type="PANTHER" id="PTHR48050:SF13">
    <property type="entry name" value="STEROL 3-BETA-GLUCOSYLTRANSFERASE UGT80A2"/>
    <property type="match status" value="1"/>
</dbReference>
<dbReference type="GO" id="GO:0008194">
    <property type="term" value="F:UDP-glycosyltransferase activity"/>
    <property type="evidence" value="ECO:0007669"/>
    <property type="project" value="InterPro"/>
</dbReference>
<keyword evidence="3" id="KW-0808">Transferase</keyword>
<dbReference type="Pfam" id="PF06722">
    <property type="entry name" value="EryCIII-like_C"/>
    <property type="match status" value="1"/>
</dbReference>
<dbReference type="InterPro" id="IPR048284">
    <property type="entry name" value="EryCIII-like_N"/>
</dbReference>
<evidence type="ECO:0000313" key="7">
    <source>
        <dbReference type="Proteomes" id="UP000619244"/>
    </source>
</evidence>
<evidence type="ECO:0000256" key="2">
    <source>
        <dbReference type="ARBA" id="ARBA00022676"/>
    </source>
</evidence>
<accession>A0A918KCJ4</accession>
<reference evidence="6" key="1">
    <citation type="journal article" date="2014" name="Int. J. Syst. Evol. Microbiol.">
        <title>Complete genome sequence of Corynebacterium casei LMG S-19264T (=DSM 44701T), isolated from a smear-ripened cheese.</title>
        <authorList>
            <consortium name="US DOE Joint Genome Institute (JGI-PGF)"/>
            <person name="Walter F."/>
            <person name="Albersmeier A."/>
            <person name="Kalinowski J."/>
            <person name="Ruckert C."/>
        </authorList>
    </citation>
    <scope>NUCLEOTIDE SEQUENCE</scope>
    <source>
        <strain evidence="6">JCM 4790</strain>
    </source>
</reference>
<feature type="domain" description="Erythromycin biosynthesis protein CIII-like N-terminal" evidence="5">
    <location>
        <begin position="23"/>
        <end position="225"/>
    </location>
</feature>
<proteinExistence type="inferred from homology"/>
<dbReference type="InterPro" id="IPR010610">
    <property type="entry name" value="EryCIII-like_C"/>
</dbReference>
<dbReference type="PANTHER" id="PTHR48050">
    <property type="entry name" value="STEROL 3-BETA-GLUCOSYLTRANSFERASE"/>
    <property type="match status" value="1"/>
</dbReference>